<feature type="transmembrane region" description="Helical" evidence="8">
    <location>
        <begin position="324"/>
        <end position="348"/>
    </location>
</feature>
<feature type="compositionally biased region" description="Pro residues" evidence="7">
    <location>
        <begin position="496"/>
        <end position="507"/>
    </location>
</feature>
<keyword evidence="3 8" id="KW-0812">Transmembrane</keyword>
<feature type="domain" description="GOST seven transmembrane" evidence="10">
    <location>
        <begin position="185"/>
        <end position="436"/>
    </location>
</feature>
<dbReference type="Pfam" id="PF06814">
    <property type="entry name" value="GOST_TM"/>
    <property type="match status" value="1"/>
</dbReference>
<feature type="transmembrane region" description="Helical" evidence="8">
    <location>
        <begin position="252"/>
        <end position="281"/>
    </location>
</feature>
<keyword evidence="6 8" id="KW-0472">Membrane</keyword>
<sequence>MERWARIIALLLLQLIGAQAVEMKIDQRDSNRQVCSGMYSRKSWGGSTDPFILTKFVKPDNIPEGQDPIVSVVVFEWKDRPLIGHPETEENLTEDVFLCDNAEVQKGWCQDSEIGSFILASNASETSKSLIRSEAIHLKDPGAINYPIKTTGYYCVSSASFNGADYTGIVEFRNAFGDLPAAQIPKLPFYAATTIVYAFVAIGWAVLYWLNRSDVLPVQNYITAILVFLVIEMFMTWLFYDYQNRHGLNGGAKALLVIVSILSAGRNSFSFFLLLIVCMGYGVVKHTLGKTMFYVRILAITHFVFGVIYAIASLAVTPENAGPLVLLIVLPLAATLTGFYVWTLNSLNYTMKDLMERKQTIKAAMYRKLWWCILASIVVIFVFFFVNSWTFAGRGNVDFVPNHWQTRWFILDGWLNLVYFFDVAFVAYVWRPTPNNRRFAMSEEIAQDDDGFEIASIRDSMDLDDDLEAAVPGQPRPPPPYDAPRGGSANRDASPLPAPIPTKPTPLPRESLDGETIFAVGDEDKLTDDEEDDDSENKRLTAGKSS</sequence>
<dbReference type="GO" id="GO:0042147">
    <property type="term" value="P:retrograde transport, endosome to Golgi"/>
    <property type="evidence" value="ECO:0007669"/>
    <property type="project" value="TreeGrafter"/>
</dbReference>
<dbReference type="InterPro" id="IPR009637">
    <property type="entry name" value="GPR107/GPR108-like"/>
</dbReference>
<evidence type="ECO:0000256" key="4">
    <source>
        <dbReference type="ARBA" id="ARBA00022729"/>
    </source>
</evidence>
<dbReference type="GO" id="GO:0005794">
    <property type="term" value="C:Golgi apparatus"/>
    <property type="evidence" value="ECO:0007669"/>
    <property type="project" value="TreeGrafter"/>
</dbReference>
<evidence type="ECO:0000256" key="3">
    <source>
        <dbReference type="ARBA" id="ARBA00022692"/>
    </source>
</evidence>
<feature type="chain" id="PRO_5042598509" evidence="9">
    <location>
        <begin position="21"/>
        <end position="546"/>
    </location>
</feature>
<feature type="region of interest" description="Disordered" evidence="7">
    <location>
        <begin position="467"/>
        <end position="546"/>
    </location>
</feature>
<dbReference type="InterPro" id="IPR053937">
    <property type="entry name" value="GOST_TM"/>
</dbReference>
<feature type="domain" description="PTM1-like N-terminal" evidence="11">
    <location>
        <begin position="31"/>
        <end position="174"/>
    </location>
</feature>
<organism evidence="12 13">
    <name type="scientific">Lecanosticta acicola</name>
    <dbReference type="NCBI Taxonomy" id="111012"/>
    <lineage>
        <taxon>Eukaryota</taxon>
        <taxon>Fungi</taxon>
        <taxon>Dikarya</taxon>
        <taxon>Ascomycota</taxon>
        <taxon>Pezizomycotina</taxon>
        <taxon>Dothideomycetes</taxon>
        <taxon>Dothideomycetidae</taxon>
        <taxon>Mycosphaerellales</taxon>
        <taxon>Mycosphaerellaceae</taxon>
        <taxon>Lecanosticta</taxon>
    </lineage>
</organism>
<protein>
    <submittedName>
        <fullName evidence="12">Membrane PTM1</fullName>
    </submittedName>
</protein>
<feature type="signal peptide" evidence="9">
    <location>
        <begin position="1"/>
        <end position="20"/>
    </location>
</feature>
<evidence type="ECO:0000256" key="7">
    <source>
        <dbReference type="SAM" id="MobiDB-lite"/>
    </source>
</evidence>
<evidence type="ECO:0000313" key="12">
    <source>
        <dbReference type="EMBL" id="CAK3863331.1"/>
    </source>
</evidence>
<feature type="transmembrane region" description="Helical" evidence="8">
    <location>
        <begin position="369"/>
        <end position="389"/>
    </location>
</feature>
<evidence type="ECO:0000256" key="9">
    <source>
        <dbReference type="SAM" id="SignalP"/>
    </source>
</evidence>
<dbReference type="Proteomes" id="UP001296104">
    <property type="component" value="Unassembled WGS sequence"/>
</dbReference>
<evidence type="ECO:0000259" key="10">
    <source>
        <dbReference type="Pfam" id="PF06814"/>
    </source>
</evidence>
<feature type="transmembrane region" description="Helical" evidence="8">
    <location>
        <begin position="189"/>
        <end position="209"/>
    </location>
</feature>
<comment type="similarity">
    <text evidence="2">Belongs to the LU7TM family.</text>
</comment>
<evidence type="ECO:0000256" key="1">
    <source>
        <dbReference type="ARBA" id="ARBA00004141"/>
    </source>
</evidence>
<keyword evidence="5 8" id="KW-1133">Transmembrane helix</keyword>
<proteinExistence type="inferred from homology"/>
<evidence type="ECO:0000313" key="13">
    <source>
        <dbReference type="Proteomes" id="UP001296104"/>
    </source>
</evidence>
<comment type="caution">
    <text evidence="12">The sequence shown here is derived from an EMBL/GenBank/DDBJ whole genome shotgun (WGS) entry which is preliminary data.</text>
</comment>
<feature type="transmembrane region" description="Helical" evidence="8">
    <location>
        <begin position="221"/>
        <end position="240"/>
    </location>
</feature>
<feature type="transmembrane region" description="Helical" evidence="8">
    <location>
        <begin position="293"/>
        <end position="312"/>
    </location>
</feature>
<keyword evidence="13" id="KW-1185">Reference proteome</keyword>
<evidence type="ECO:0000256" key="8">
    <source>
        <dbReference type="SAM" id="Phobius"/>
    </source>
</evidence>
<comment type="subcellular location">
    <subcellularLocation>
        <location evidence="1">Membrane</location>
        <topology evidence="1">Multi-pass membrane protein</topology>
    </subcellularLocation>
</comment>
<name>A0AAI8YTS9_9PEZI</name>
<keyword evidence="4 9" id="KW-0732">Signal</keyword>
<reference evidence="12" key="1">
    <citation type="submission" date="2023-11" db="EMBL/GenBank/DDBJ databases">
        <authorList>
            <person name="Alioto T."/>
            <person name="Alioto T."/>
            <person name="Gomez Garrido J."/>
        </authorList>
    </citation>
    <scope>NUCLEOTIDE SEQUENCE</scope>
</reference>
<dbReference type="InterPro" id="IPR053938">
    <property type="entry name" value="PTM1-like_N"/>
</dbReference>
<evidence type="ECO:0000256" key="2">
    <source>
        <dbReference type="ARBA" id="ARBA00007883"/>
    </source>
</evidence>
<evidence type="ECO:0000256" key="6">
    <source>
        <dbReference type="ARBA" id="ARBA00023136"/>
    </source>
</evidence>
<dbReference type="PANTHER" id="PTHR21229:SF1">
    <property type="entry name" value="GH17801P"/>
    <property type="match status" value="1"/>
</dbReference>
<gene>
    <name evidence="12" type="ORF">LECACI_7A001854</name>
</gene>
<dbReference type="GO" id="GO:0005829">
    <property type="term" value="C:cytosol"/>
    <property type="evidence" value="ECO:0007669"/>
    <property type="project" value="GOC"/>
</dbReference>
<accession>A0AAI8YTS9</accession>
<dbReference type="PANTHER" id="PTHR21229">
    <property type="entry name" value="LUNG SEVEN TRANSMEMBRANE RECEPTOR"/>
    <property type="match status" value="1"/>
</dbReference>
<evidence type="ECO:0000256" key="5">
    <source>
        <dbReference type="ARBA" id="ARBA00022989"/>
    </source>
</evidence>
<dbReference type="Pfam" id="PF21902">
    <property type="entry name" value="PTM1-like_N"/>
    <property type="match status" value="1"/>
</dbReference>
<dbReference type="AlphaFoldDB" id="A0AAI8YTS9"/>
<feature type="compositionally biased region" description="Acidic residues" evidence="7">
    <location>
        <begin position="525"/>
        <end position="535"/>
    </location>
</feature>
<dbReference type="GO" id="GO:0016020">
    <property type="term" value="C:membrane"/>
    <property type="evidence" value="ECO:0007669"/>
    <property type="project" value="UniProtKB-SubCell"/>
</dbReference>
<evidence type="ECO:0000259" key="11">
    <source>
        <dbReference type="Pfam" id="PF21902"/>
    </source>
</evidence>
<feature type="transmembrane region" description="Helical" evidence="8">
    <location>
        <begin position="409"/>
        <end position="430"/>
    </location>
</feature>
<dbReference type="EMBL" id="CAVMBE010000007">
    <property type="protein sequence ID" value="CAK3863331.1"/>
    <property type="molecule type" value="Genomic_DNA"/>
</dbReference>